<dbReference type="Gene3D" id="3.30.70.1050">
    <property type="entry name" value="Trigger factor ribosome-binding domain"/>
    <property type="match status" value="1"/>
</dbReference>
<dbReference type="GO" id="GO:0043335">
    <property type="term" value="P:protein unfolding"/>
    <property type="evidence" value="ECO:0007669"/>
    <property type="project" value="TreeGrafter"/>
</dbReference>
<comment type="similarity">
    <text evidence="2">Belongs to the FKBP-type PPIase family. Tig subfamily.</text>
</comment>
<dbReference type="InterPro" id="IPR037041">
    <property type="entry name" value="Trigger_fac_C_sf"/>
</dbReference>
<evidence type="ECO:0000313" key="11">
    <source>
        <dbReference type="EMBL" id="KAF0903764.1"/>
    </source>
</evidence>
<dbReference type="InterPro" id="IPR036611">
    <property type="entry name" value="Trigger_fac_ribosome-bd_sf"/>
</dbReference>
<dbReference type="InterPro" id="IPR046357">
    <property type="entry name" value="PPIase_dom_sf"/>
</dbReference>
<dbReference type="SUPFAM" id="SSF102735">
    <property type="entry name" value="Trigger factor ribosome-binding domain"/>
    <property type="match status" value="1"/>
</dbReference>
<dbReference type="GO" id="GO:0051083">
    <property type="term" value="P:'de novo' cotranslational protein folding"/>
    <property type="evidence" value="ECO:0007669"/>
    <property type="project" value="TreeGrafter"/>
</dbReference>
<evidence type="ECO:0000256" key="1">
    <source>
        <dbReference type="ARBA" id="ARBA00000971"/>
    </source>
</evidence>
<reference evidence="11 12" key="1">
    <citation type="submission" date="2019-11" db="EMBL/GenBank/DDBJ databases">
        <title>Whole genome sequence of Oryza granulata.</title>
        <authorList>
            <person name="Li W."/>
        </authorList>
    </citation>
    <scope>NUCLEOTIDE SEQUENCE [LARGE SCALE GENOMIC DNA]</scope>
    <source>
        <strain evidence="12">cv. Menghai</strain>
        <tissue evidence="11">Leaf</tissue>
    </source>
</reference>
<keyword evidence="4" id="KW-0697">Rotamase</keyword>
<dbReference type="InterPro" id="IPR008881">
    <property type="entry name" value="Trigger_fac_ribosome-bd_bac"/>
</dbReference>
<dbReference type="Gene3D" id="3.10.50.40">
    <property type="match status" value="1"/>
</dbReference>
<dbReference type="InterPro" id="IPR005215">
    <property type="entry name" value="Trig_fac"/>
</dbReference>
<name>A0A6G1CV44_9ORYZ</name>
<evidence type="ECO:0000256" key="3">
    <source>
        <dbReference type="ARBA" id="ARBA00013194"/>
    </source>
</evidence>
<dbReference type="SUPFAM" id="SSF109998">
    <property type="entry name" value="Triger factor/SurA peptide-binding domain-like"/>
    <property type="match status" value="1"/>
</dbReference>
<dbReference type="Pfam" id="PF05697">
    <property type="entry name" value="Trigger_N"/>
    <property type="match status" value="1"/>
</dbReference>
<dbReference type="HAMAP" id="MF_00303">
    <property type="entry name" value="Trigger_factor_Tig"/>
    <property type="match status" value="1"/>
</dbReference>
<dbReference type="PANTHER" id="PTHR30560">
    <property type="entry name" value="TRIGGER FACTOR CHAPERONE AND PEPTIDYL-PROLYL CIS/TRANS ISOMERASE"/>
    <property type="match status" value="1"/>
</dbReference>
<evidence type="ECO:0000256" key="7">
    <source>
        <dbReference type="ARBA" id="ARBA00024849"/>
    </source>
</evidence>
<dbReference type="FunFam" id="1.10.3120.10:FF:000004">
    <property type="entry name" value="Chloroplast trigger factor"/>
    <property type="match status" value="1"/>
</dbReference>
<dbReference type="InterPro" id="IPR008880">
    <property type="entry name" value="Trigger_fac_C"/>
</dbReference>
<gene>
    <name evidence="11" type="ORF">E2562_029827</name>
</gene>
<dbReference type="PANTHER" id="PTHR30560:SF3">
    <property type="entry name" value="TRIGGER FACTOR-LIKE PROTEIN TIG, CHLOROPLASTIC"/>
    <property type="match status" value="1"/>
</dbReference>
<dbReference type="InterPro" id="IPR027304">
    <property type="entry name" value="Trigger_fact/SurA_dom_sf"/>
</dbReference>
<comment type="catalytic activity">
    <reaction evidence="1">
        <text>[protein]-peptidylproline (omega=180) = [protein]-peptidylproline (omega=0)</text>
        <dbReference type="Rhea" id="RHEA:16237"/>
        <dbReference type="Rhea" id="RHEA-COMP:10747"/>
        <dbReference type="Rhea" id="RHEA-COMP:10748"/>
        <dbReference type="ChEBI" id="CHEBI:83833"/>
        <dbReference type="ChEBI" id="CHEBI:83834"/>
        <dbReference type="EC" id="5.2.1.8"/>
    </reaction>
</comment>
<dbReference type="Proteomes" id="UP000479710">
    <property type="component" value="Unassembled WGS sequence"/>
</dbReference>
<dbReference type="FunFam" id="3.10.50.40:FF:000001">
    <property type="entry name" value="Trigger factor"/>
    <property type="match status" value="1"/>
</dbReference>
<dbReference type="SUPFAM" id="SSF54534">
    <property type="entry name" value="FKBP-like"/>
    <property type="match status" value="1"/>
</dbReference>
<evidence type="ECO:0000256" key="4">
    <source>
        <dbReference type="ARBA" id="ARBA00023110"/>
    </source>
</evidence>
<sequence>MELATATAPVTSTTRAHRARSCVSSTLAVSSDNCSFIPSSSSSSTARHFAPLTTSVSTSGPQRRRLPVASAAVELREASSQGGDSVRVTETLQPGSSVNFSVEVPPSICQQCYETTLQEYAKRFKIPGFRPGKAVPENILINYVGPKHVQDATIEAILRHTLPQALSSVEDRALEDSVRILTKFEDMANSFSLDNVFRYDVAVDVAPEVRWLSEDKYKSLKVVVEIDEIVDAEKAAETELKHRHKALGLLRIVADRGLQVGDLVVLDIFAESITSDGSKGEKIPSAESKGFHLDTEENNNLVPGFLGSLLGIRPGETRSFPLQFPESFEQESLQGVRAQFTVVCKELFYRELPELDDSLAGKLLPGCTTMDQVQERILQRCREVEKTAIEQATDNAILDQLGKLVEVDVPRALFQEQGQQLYGAKLLQLQAERKLDKDQLASLSSQKSVQDYLESERENINRIIKQMLAVGEIFKAENLQYSTEQLVKEVENSIEEFKCYNQDYDEGNIKQQVQDVLEAAKVLEWLKENCTIEYIRR</sequence>
<keyword evidence="12" id="KW-1185">Reference proteome</keyword>
<protein>
    <recommendedName>
        <fullName evidence="3">peptidylprolyl isomerase</fullName>
        <ecNumber evidence="3">5.2.1.8</ecNumber>
    </recommendedName>
</protein>
<dbReference type="Pfam" id="PF05698">
    <property type="entry name" value="Trigger_C"/>
    <property type="match status" value="1"/>
</dbReference>
<evidence type="ECO:0000313" key="12">
    <source>
        <dbReference type="Proteomes" id="UP000479710"/>
    </source>
</evidence>
<evidence type="ECO:0000256" key="2">
    <source>
        <dbReference type="ARBA" id="ARBA00005464"/>
    </source>
</evidence>
<organism evidence="11 12">
    <name type="scientific">Oryza meyeriana var. granulata</name>
    <dbReference type="NCBI Taxonomy" id="110450"/>
    <lineage>
        <taxon>Eukaryota</taxon>
        <taxon>Viridiplantae</taxon>
        <taxon>Streptophyta</taxon>
        <taxon>Embryophyta</taxon>
        <taxon>Tracheophyta</taxon>
        <taxon>Spermatophyta</taxon>
        <taxon>Magnoliopsida</taxon>
        <taxon>Liliopsida</taxon>
        <taxon>Poales</taxon>
        <taxon>Poaceae</taxon>
        <taxon>BOP clade</taxon>
        <taxon>Oryzoideae</taxon>
        <taxon>Oryzeae</taxon>
        <taxon>Oryzinae</taxon>
        <taxon>Oryza</taxon>
        <taxon>Oryza meyeriana</taxon>
    </lineage>
</organism>
<comment type="function">
    <text evidence="7">Involved in protein export. Acts as a chaperone by maintaining the newly synthesized protein in an open conformation. Functions as a peptidyl-prolyl cis-trans isomerase.</text>
</comment>
<dbReference type="GO" id="GO:0044183">
    <property type="term" value="F:protein folding chaperone"/>
    <property type="evidence" value="ECO:0007669"/>
    <property type="project" value="TreeGrafter"/>
</dbReference>
<feature type="region of interest" description="Disordered" evidence="8">
    <location>
        <begin position="40"/>
        <end position="65"/>
    </location>
</feature>
<dbReference type="EC" id="5.2.1.8" evidence="3"/>
<keyword evidence="6" id="KW-0413">Isomerase</keyword>
<evidence type="ECO:0000256" key="8">
    <source>
        <dbReference type="SAM" id="MobiDB-lite"/>
    </source>
</evidence>
<dbReference type="OrthoDB" id="3366at2759"/>
<dbReference type="AlphaFoldDB" id="A0A6G1CV44"/>
<accession>A0A6G1CV44</accession>
<dbReference type="GO" id="GO:0003755">
    <property type="term" value="F:peptidyl-prolyl cis-trans isomerase activity"/>
    <property type="evidence" value="ECO:0007669"/>
    <property type="project" value="UniProtKB-KW"/>
</dbReference>
<dbReference type="NCBIfam" id="TIGR00115">
    <property type="entry name" value="tig"/>
    <property type="match status" value="1"/>
</dbReference>
<dbReference type="EMBL" id="SPHZ02000008">
    <property type="protein sequence ID" value="KAF0903764.1"/>
    <property type="molecule type" value="Genomic_DNA"/>
</dbReference>
<dbReference type="GO" id="GO:0043022">
    <property type="term" value="F:ribosome binding"/>
    <property type="evidence" value="ECO:0007669"/>
    <property type="project" value="TreeGrafter"/>
</dbReference>
<dbReference type="GO" id="GO:0015031">
    <property type="term" value="P:protein transport"/>
    <property type="evidence" value="ECO:0007669"/>
    <property type="project" value="InterPro"/>
</dbReference>
<comment type="caution">
    <text evidence="11">The sequence shown here is derived from an EMBL/GenBank/DDBJ whole genome shotgun (WGS) entry which is preliminary data.</text>
</comment>
<feature type="compositionally biased region" description="Polar residues" evidence="8">
    <location>
        <begin position="52"/>
        <end position="61"/>
    </location>
</feature>
<proteinExistence type="inferred from homology"/>
<feature type="domain" description="Trigger factor C-terminal" evidence="10">
    <location>
        <begin position="369"/>
        <end position="528"/>
    </location>
</feature>
<keyword evidence="5" id="KW-0143">Chaperone</keyword>
<evidence type="ECO:0000259" key="10">
    <source>
        <dbReference type="Pfam" id="PF05698"/>
    </source>
</evidence>
<feature type="domain" description="Trigger factor ribosome-binding bacterial" evidence="9">
    <location>
        <begin position="88"/>
        <end position="236"/>
    </location>
</feature>
<evidence type="ECO:0000256" key="6">
    <source>
        <dbReference type="ARBA" id="ARBA00023235"/>
    </source>
</evidence>
<dbReference type="FunFam" id="3.30.70.1050:FF:000004">
    <property type="entry name" value="Trigger factor"/>
    <property type="match status" value="1"/>
</dbReference>
<evidence type="ECO:0000256" key="5">
    <source>
        <dbReference type="ARBA" id="ARBA00023186"/>
    </source>
</evidence>
<dbReference type="Gene3D" id="1.10.3120.10">
    <property type="entry name" value="Trigger factor, C-terminal domain"/>
    <property type="match status" value="1"/>
</dbReference>
<evidence type="ECO:0000259" key="9">
    <source>
        <dbReference type="Pfam" id="PF05697"/>
    </source>
</evidence>